<evidence type="ECO:0000256" key="7">
    <source>
        <dbReference type="ARBA" id="ARBA00022598"/>
    </source>
</evidence>
<dbReference type="RefSeq" id="WP_077121195.1">
    <property type="nucleotide sequence ID" value="NZ_MUKP01000031.1"/>
</dbReference>
<keyword evidence="11" id="KW-1185">Reference proteome</keyword>
<dbReference type="Proteomes" id="UP000188836">
    <property type="component" value="Unassembled WGS sequence"/>
</dbReference>
<protein>
    <recommendedName>
        <fullName evidence="4">Phenyloxazoline synthase MbtB</fullName>
    </recommendedName>
    <alternativeName>
        <fullName evidence="8">Mycobactin synthetase protein B</fullName>
    </alternativeName>
</protein>
<organism evidence="10 11">
    <name type="scientific">Nocardia donostiensis</name>
    <dbReference type="NCBI Taxonomy" id="1538463"/>
    <lineage>
        <taxon>Bacteria</taxon>
        <taxon>Bacillati</taxon>
        <taxon>Actinomycetota</taxon>
        <taxon>Actinomycetes</taxon>
        <taxon>Mycobacteriales</taxon>
        <taxon>Nocardiaceae</taxon>
        <taxon>Nocardia</taxon>
    </lineage>
</organism>
<dbReference type="InterPro" id="IPR036736">
    <property type="entry name" value="ACP-like_sf"/>
</dbReference>
<keyword evidence="7" id="KW-0436">Ligase</keyword>
<evidence type="ECO:0000313" key="10">
    <source>
        <dbReference type="EMBL" id="ONM46307.1"/>
    </source>
</evidence>
<evidence type="ECO:0000256" key="8">
    <source>
        <dbReference type="ARBA" id="ARBA00033440"/>
    </source>
</evidence>
<dbReference type="InterPro" id="IPR045851">
    <property type="entry name" value="AMP-bd_C_sf"/>
</dbReference>
<evidence type="ECO:0000256" key="3">
    <source>
        <dbReference type="ARBA" id="ARBA00007380"/>
    </source>
</evidence>
<comment type="pathway">
    <text evidence="2">Siderophore biosynthesis; mycobactin biosynthesis.</text>
</comment>
<evidence type="ECO:0000256" key="2">
    <source>
        <dbReference type="ARBA" id="ARBA00005102"/>
    </source>
</evidence>
<dbReference type="PROSITE" id="PS50075">
    <property type="entry name" value="CARRIER"/>
    <property type="match status" value="1"/>
</dbReference>
<evidence type="ECO:0000256" key="6">
    <source>
        <dbReference type="ARBA" id="ARBA00022553"/>
    </source>
</evidence>
<dbReference type="InterPro" id="IPR010071">
    <property type="entry name" value="AA_adenyl_dom"/>
</dbReference>
<dbReference type="Gene3D" id="3.30.559.10">
    <property type="entry name" value="Chloramphenicol acetyltransferase-like domain"/>
    <property type="match status" value="1"/>
</dbReference>
<dbReference type="Gene3D" id="3.40.50.150">
    <property type="entry name" value="Vaccinia Virus protein VP39"/>
    <property type="match status" value="1"/>
</dbReference>
<reference evidence="10 11" key="1">
    <citation type="journal article" date="2016" name="Antonie Van Leeuwenhoek">
        <title>Nocardia donostiensis sp. nov., isolated from human respiratory specimens.</title>
        <authorList>
            <person name="Ercibengoa M."/>
            <person name="Bell M."/>
            <person name="Marimon J.M."/>
            <person name="Humrighouse B."/>
            <person name="Klenk H.P."/>
            <person name="Potter G."/>
            <person name="Perez-Trallero E."/>
        </authorList>
    </citation>
    <scope>NUCLEOTIDE SEQUENCE [LARGE SCALE GENOMIC DNA]</scope>
    <source>
        <strain evidence="10 11">X1655</strain>
    </source>
</reference>
<comment type="cofactor">
    <cofactor evidence="1">
        <name>pantetheine 4'-phosphate</name>
        <dbReference type="ChEBI" id="CHEBI:47942"/>
    </cofactor>
</comment>
<dbReference type="Pfam" id="PF00668">
    <property type="entry name" value="Condensation"/>
    <property type="match status" value="1"/>
</dbReference>
<dbReference type="Gene3D" id="3.40.50.1820">
    <property type="entry name" value="alpha/beta hydrolase"/>
    <property type="match status" value="1"/>
</dbReference>
<dbReference type="GO" id="GO:0009403">
    <property type="term" value="P:toxin biosynthetic process"/>
    <property type="evidence" value="ECO:0007669"/>
    <property type="project" value="UniProtKB-ARBA"/>
</dbReference>
<dbReference type="GO" id="GO:0000036">
    <property type="term" value="F:acyl carrier activity"/>
    <property type="evidence" value="ECO:0007669"/>
    <property type="project" value="TreeGrafter"/>
</dbReference>
<dbReference type="InterPro" id="IPR000873">
    <property type="entry name" value="AMP-dep_synth/lig_dom"/>
</dbReference>
<name>A0A1V2T9X7_9NOCA</name>
<dbReference type="Gene3D" id="2.30.38.10">
    <property type="entry name" value="Luciferase, Domain 3"/>
    <property type="match status" value="1"/>
</dbReference>
<dbReference type="Gene3D" id="1.10.1200.10">
    <property type="entry name" value="ACP-like"/>
    <property type="match status" value="1"/>
</dbReference>
<dbReference type="SUPFAM" id="SSF53335">
    <property type="entry name" value="S-adenosyl-L-methionine-dependent methyltransferases"/>
    <property type="match status" value="1"/>
</dbReference>
<dbReference type="InterPro" id="IPR029063">
    <property type="entry name" value="SAM-dependent_MTases_sf"/>
</dbReference>
<dbReference type="InterPro" id="IPR001242">
    <property type="entry name" value="Condensation_dom"/>
</dbReference>
<sequence>MNAKEIVAGLERAGVRLWADGDELRFRAPRGALTEERRDLLRANKSAVLDHLRAEDAAGTLVPDPGARYEPFPLTGIQTAYLLGRSRAHDYGGVACHAYVELAFASGTDPDRIRDAWRYLVHRHDMLRAVVHPDGYQQVLETVPDHQIELRDLRTATDADLARTLEDTRAELSRRVPDPGTWPLFALRLTHTSEALLLHLSIDLLVVDYASLQMLLAELEDLYEGVELTPLEVTFRDYVLGQRRRRGTASYDRDRDYWQSRLDELPPAPDLPVLAPAKDAGPFRRIETTLPEDAYAAFTDYARRHGLTPSSALLTAYAEVVRRWSGSPRFTLTLPTFSRLPLHPGVGALAGDFTSAELLAVDLTVSRVFADQAKALHATLLEDLAHPLFTGSDVLAELARRGRRAMMPVVFTSTLDVPGRTPKAEVRHAETQTPQVWLDCQVMTRGDALVLAWDVRDGVLPHGTPEDMFEAFVTLIHELAATPATWTRPAQIALPPRTDQVRQRVNATDVPTGHELLHEPVLTAAECTPDAIAVCSGAEVLTYRELLDRAYGVADALRANAVAPGDLVAIVLDKGLDQVVAVLGVLLAGAAYLPIDITQPALRRDRIRSAAKVRITLTSSHAADRPTGECLDIDTVAPSARRVRTPVDPGALAYVIYTSGSTGEPKGVMISHRAAANTIEDVDRRFGVTAADRVLAVAQLGFDLSVYDIFGPLWVGGAIVVPEQAHRGDPAAWADAIEGHGVTIWNSVPAQLQLLCDHLTATGRTLPSLRLALLSGDWIPLALPGQVRAVCPAVEPHSLGGATEAAIWSISYPIQEVDPGWRSIPYGTPLANQTWHVLDESLRPCPDWVTGELYIGGIGLADGYLGDEARTAERFVTCPRTGERRYRTGDLGRYHPDGVLELLGRKDNQVKIHGHRIELGEVEAALAAAPGVGTAVAIVDGTSGPGDAGAGLRLAAFVEPARRTDPLPAPPAVARAAEQALTAATTDLNADDVRAFMTAMDHAATLSIAGTLAPAFAGERRPTGDDIAAALGVPDRHRRLLDRWLAVLGAAGLVTSDNHGYRDLIVPESEATERAWVRAAELEREIDWSADLFAAVRACAADLPRVLTGVTPVESVLFADRPTEVLTAAYRDNLPVRVLHATLAATVRTLAAEHTGPSALRIMEIGARGGGAAAGVLPELADKAVDYLVTDSSPGQLAAARRLLAAHSNARFALFDLDRDPREQGCTPNSVDVVICAGTLNNAADAAAALRSLRELVVPGGWLLMLENTTDASAALQISTEFLDTHNRDFTDLRAGSGQTFLRPGQWTEILTGAGARIVAELPGAHSALATGGQQLFVTQWKTDREPVRLPELTAFVADRLPGYMTPAWWQVVDQLPVTTNGKVDRNRLTSWVTNEQSHEPAEPVDELEARLARLWAELLRIERVGRNDDIFALGADSLLVARFVGKLRDGLAGLDGPAEWDLEWEIVLRHLLRHPTVAGLATYLRAERTAAATRAEATSPVVELAGDGGEPITVLVHAGHGTMRPYSALLAQPDLRAPATGSVVGLEIASVADYLRADPASLIDTIATDYADALLAEGDTFHLIGYSVGGIIATEVARALTESGAEVRSLTVISSHTPTFHLDDQLLSEYSFAMMMGMDLERIGFPPDTARVGAAAAAVLRRTPEAIAEGSIADLTGEFADIAERFLELESVPRMRRIARMCEALPPELSGSLDPEAMLRALRVYQQSTAALSRHHVEPYAGDITFLRHAGSYEFPGDREAHTTHWERVCLGKLTVIDIPGDHFSCLSAAHIGEVADHIRRLTISKEVNA</sequence>
<dbReference type="GO" id="GO:0016874">
    <property type="term" value="F:ligase activity"/>
    <property type="evidence" value="ECO:0007669"/>
    <property type="project" value="UniProtKB-KW"/>
</dbReference>
<dbReference type="Pfam" id="PF00550">
    <property type="entry name" value="PP-binding"/>
    <property type="match status" value="1"/>
</dbReference>
<evidence type="ECO:0000313" key="11">
    <source>
        <dbReference type="Proteomes" id="UP000188836"/>
    </source>
</evidence>
<dbReference type="InterPro" id="IPR009081">
    <property type="entry name" value="PP-bd_ACP"/>
</dbReference>
<accession>A0A1V2T9X7</accession>
<dbReference type="Gene3D" id="3.40.50.980">
    <property type="match status" value="2"/>
</dbReference>
<dbReference type="InterPro" id="IPR057737">
    <property type="entry name" value="Condensation_MtbB-like"/>
</dbReference>
<dbReference type="InterPro" id="IPR001031">
    <property type="entry name" value="Thioesterase"/>
</dbReference>
<dbReference type="Gene3D" id="1.10.10.1830">
    <property type="entry name" value="Non-ribosomal peptide synthase, adenylation domain"/>
    <property type="match status" value="1"/>
</dbReference>
<dbReference type="GO" id="GO:0005737">
    <property type="term" value="C:cytoplasm"/>
    <property type="evidence" value="ECO:0007669"/>
    <property type="project" value="TreeGrafter"/>
</dbReference>
<dbReference type="Gene3D" id="3.30.300.30">
    <property type="match status" value="2"/>
</dbReference>
<dbReference type="EMBL" id="MUMY01000027">
    <property type="protein sequence ID" value="ONM46307.1"/>
    <property type="molecule type" value="Genomic_DNA"/>
</dbReference>
<dbReference type="CDD" id="cd19535">
    <property type="entry name" value="Cyc_NRPS"/>
    <property type="match status" value="1"/>
</dbReference>
<dbReference type="UniPathway" id="UPA00011"/>
<evidence type="ECO:0000256" key="5">
    <source>
        <dbReference type="ARBA" id="ARBA00022450"/>
    </source>
</evidence>
<dbReference type="PANTHER" id="PTHR45527:SF10">
    <property type="entry name" value="PYOCHELIN SYNTHASE PCHF"/>
    <property type="match status" value="1"/>
</dbReference>
<keyword evidence="6" id="KW-0597">Phosphoprotein</keyword>
<gene>
    <name evidence="10" type="ORF">B0T46_23815</name>
</gene>
<dbReference type="InterPro" id="IPR041464">
    <property type="entry name" value="TubC_N"/>
</dbReference>
<dbReference type="FunFam" id="3.40.50.12780:FF:000012">
    <property type="entry name" value="Non-ribosomal peptide synthetase"/>
    <property type="match status" value="1"/>
</dbReference>
<dbReference type="InterPro" id="IPR020845">
    <property type="entry name" value="AMP-binding_CS"/>
</dbReference>
<proteinExistence type="inferred from homology"/>
<comment type="caution">
    <text evidence="10">The sequence shown here is derived from an EMBL/GenBank/DDBJ whole genome shotgun (WGS) entry which is preliminary data.</text>
</comment>
<dbReference type="SUPFAM" id="SSF53474">
    <property type="entry name" value="alpha/beta-Hydrolases"/>
    <property type="match status" value="1"/>
</dbReference>
<dbReference type="Gene3D" id="3.30.559.30">
    <property type="entry name" value="Nonribosomal peptide synthetase, condensation domain"/>
    <property type="match status" value="1"/>
</dbReference>
<dbReference type="InterPro" id="IPR029058">
    <property type="entry name" value="AB_hydrolase_fold"/>
</dbReference>
<keyword evidence="5" id="KW-0596">Phosphopantetheine</keyword>
<dbReference type="PANTHER" id="PTHR45527">
    <property type="entry name" value="NONRIBOSOMAL PEPTIDE SYNTHETASE"/>
    <property type="match status" value="1"/>
</dbReference>
<dbReference type="FunFam" id="3.30.559.30:FF:000006">
    <property type="entry name" value="Yersiniabactin polyketide/non-ribosomal peptide synthetase"/>
    <property type="match status" value="1"/>
</dbReference>
<dbReference type="Pfam" id="PF18563">
    <property type="entry name" value="TubC_N"/>
    <property type="match status" value="1"/>
</dbReference>
<dbReference type="SUPFAM" id="SSF52777">
    <property type="entry name" value="CoA-dependent acyltransferases"/>
    <property type="match status" value="2"/>
</dbReference>
<dbReference type="SUPFAM" id="SSF47336">
    <property type="entry name" value="ACP-like"/>
    <property type="match status" value="1"/>
</dbReference>
<dbReference type="Pfam" id="PF08242">
    <property type="entry name" value="Methyltransf_12"/>
    <property type="match status" value="1"/>
</dbReference>
<dbReference type="OrthoDB" id="2472181at2"/>
<dbReference type="InterPro" id="IPR013217">
    <property type="entry name" value="Methyltransf_12"/>
</dbReference>
<dbReference type="PROSITE" id="PS00455">
    <property type="entry name" value="AMP_BINDING"/>
    <property type="match status" value="1"/>
</dbReference>
<dbReference type="NCBIfam" id="TIGR01733">
    <property type="entry name" value="AA-adenyl-dom"/>
    <property type="match status" value="1"/>
</dbReference>
<dbReference type="GO" id="GO:0031177">
    <property type="term" value="F:phosphopantetheine binding"/>
    <property type="evidence" value="ECO:0007669"/>
    <property type="project" value="TreeGrafter"/>
</dbReference>
<dbReference type="InterPro" id="IPR023213">
    <property type="entry name" value="CAT-like_dom_sf"/>
</dbReference>
<dbReference type="GO" id="GO:0043041">
    <property type="term" value="P:amino acid activation for nonribosomal peptide biosynthetic process"/>
    <property type="evidence" value="ECO:0007669"/>
    <property type="project" value="TreeGrafter"/>
</dbReference>
<evidence type="ECO:0000259" key="9">
    <source>
        <dbReference type="PROSITE" id="PS50075"/>
    </source>
</evidence>
<dbReference type="CDD" id="cd12114">
    <property type="entry name" value="A_NRPS_TlmIV_like"/>
    <property type="match status" value="1"/>
</dbReference>
<dbReference type="STRING" id="1538463.B0T36_19930"/>
<dbReference type="FunFam" id="3.30.559.10:FF:000023">
    <property type="entry name" value="Non-ribosomal peptide synthetase"/>
    <property type="match status" value="1"/>
</dbReference>
<dbReference type="Pfam" id="PF00975">
    <property type="entry name" value="Thioesterase"/>
    <property type="match status" value="1"/>
</dbReference>
<evidence type="ECO:0000256" key="1">
    <source>
        <dbReference type="ARBA" id="ARBA00001957"/>
    </source>
</evidence>
<dbReference type="Pfam" id="PF00501">
    <property type="entry name" value="AMP-binding"/>
    <property type="match status" value="1"/>
</dbReference>
<dbReference type="InterPro" id="IPR044894">
    <property type="entry name" value="TubC_N_sf"/>
</dbReference>
<evidence type="ECO:0000256" key="4">
    <source>
        <dbReference type="ARBA" id="ARBA00016743"/>
    </source>
</evidence>
<dbReference type="SUPFAM" id="SSF56801">
    <property type="entry name" value="Acetyl-CoA synthetase-like"/>
    <property type="match status" value="1"/>
</dbReference>
<comment type="similarity">
    <text evidence="3">Belongs to the ATP-dependent AMP-binding enzyme family. MbtB subfamily.</text>
</comment>
<feature type="domain" description="Carrier" evidence="9">
    <location>
        <begin position="1403"/>
        <end position="1489"/>
    </location>
</feature>